<protein>
    <submittedName>
        <fullName evidence="3">DUF2059 domain-containing protein</fullName>
    </submittedName>
</protein>
<dbReference type="RefSeq" id="WP_350402939.1">
    <property type="nucleotide sequence ID" value="NZ_JBELOE010000277.1"/>
</dbReference>
<sequence length="278" mass="30150">MKTLTLKSAFLLLTAFCCSAIAQPSDEAIEKLLDASGISKQAAQYPEAVQAGFMQGVQQGAPIPKKTVDLILGSAQQKISPEVVLGKVKERIKSSLTQAEINQLMDWYQSDTGRKIAQAEEKASTMQGYQEMMSQAQTLLGHTKRVEAAKRIDDLVGATQFTMAVQEQSGVAVYSAIMSVVAPNQPLDLAPYEAQMQAMAPQMKQSIEQMVAVSFVYSYQDIADSELASYEKFLAKPVTAKFNKLAMQGVNQGFQIVLADWAADIGKIIVEEQAPTAG</sequence>
<feature type="signal peptide" evidence="1">
    <location>
        <begin position="1"/>
        <end position="22"/>
    </location>
</feature>
<gene>
    <name evidence="3" type="ORF">ABS311_18700</name>
</gene>
<evidence type="ECO:0000259" key="2">
    <source>
        <dbReference type="Pfam" id="PF09832"/>
    </source>
</evidence>
<dbReference type="InterPro" id="IPR018637">
    <property type="entry name" value="DUF2059"/>
</dbReference>
<reference evidence="3 4" key="1">
    <citation type="submission" date="2024-06" db="EMBL/GenBank/DDBJ databases">
        <authorList>
            <person name="Chen R.Y."/>
        </authorList>
    </citation>
    <scope>NUCLEOTIDE SEQUENCE [LARGE SCALE GENOMIC DNA]</scope>
    <source>
        <strain evidence="3 4">D2</strain>
    </source>
</reference>
<dbReference type="Proteomes" id="UP001467690">
    <property type="component" value="Unassembled WGS sequence"/>
</dbReference>
<evidence type="ECO:0000313" key="4">
    <source>
        <dbReference type="Proteomes" id="UP001467690"/>
    </source>
</evidence>
<organism evidence="3 4">
    <name type="scientific">Catenovulum sediminis</name>
    <dbReference type="NCBI Taxonomy" id="1740262"/>
    <lineage>
        <taxon>Bacteria</taxon>
        <taxon>Pseudomonadati</taxon>
        <taxon>Pseudomonadota</taxon>
        <taxon>Gammaproteobacteria</taxon>
        <taxon>Alteromonadales</taxon>
        <taxon>Alteromonadaceae</taxon>
        <taxon>Catenovulum</taxon>
    </lineage>
</organism>
<keyword evidence="1" id="KW-0732">Signal</keyword>
<dbReference type="EMBL" id="JBELOE010000277">
    <property type="protein sequence ID" value="MER2493909.1"/>
    <property type="molecule type" value="Genomic_DNA"/>
</dbReference>
<name>A0ABV1RLU0_9ALTE</name>
<evidence type="ECO:0000313" key="3">
    <source>
        <dbReference type="EMBL" id="MER2493909.1"/>
    </source>
</evidence>
<proteinExistence type="predicted"/>
<dbReference type="Pfam" id="PF09832">
    <property type="entry name" value="DUF2059"/>
    <property type="match status" value="1"/>
</dbReference>
<accession>A0ABV1RLU0</accession>
<feature type="domain" description="DUF2059" evidence="2">
    <location>
        <begin position="92"/>
        <end position="137"/>
    </location>
</feature>
<keyword evidence="4" id="KW-1185">Reference proteome</keyword>
<evidence type="ECO:0000256" key="1">
    <source>
        <dbReference type="SAM" id="SignalP"/>
    </source>
</evidence>
<feature type="chain" id="PRO_5045335169" evidence="1">
    <location>
        <begin position="23"/>
        <end position="278"/>
    </location>
</feature>
<comment type="caution">
    <text evidence="3">The sequence shown here is derived from an EMBL/GenBank/DDBJ whole genome shotgun (WGS) entry which is preliminary data.</text>
</comment>